<comment type="caution">
    <text evidence="2">The sequence shown here is derived from an EMBL/GenBank/DDBJ whole genome shotgun (WGS) entry which is preliminary data.</text>
</comment>
<evidence type="ECO:0000313" key="3">
    <source>
        <dbReference type="Proteomes" id="UP000178870"/>
    </source>
</evidence>
<evidence type="ECO:0000256" key="1">
    <source>
        <dbReference type="SAM" id="Phobius"/>
    </source>
</evidence>
<name>A0A1F7Z0P1_9BACT</name>
<evidence type="ECO:0008006" key="4">
    <source>
        <dbReference type="Google" id="ProtNLM"/>
    </source>
</evidence>
<proteinExistence type="predicted"/>
<reference evidence="2 3" key="1">
    <citation type="journal article" date="2016" name="Nat. Commun.">
        <title>Thousands of microbial genomes shed light on interconnected biogeochemical processes in an aquifer system.</title>
        <authorList>
            <person name="Anantharaman K."/>
            <person name="Brown C.T."/>
            <person name="Hug L.A."/>
            <person name="Sharon I."/>
            <person name="Castelle C.J."/>
            <person name="Probst A.J."/>
            <person name="Thomas B.C."/>
            <person name="Singh A."/>
            <person name="Wilkins M.J."/>
            <person name="Karaoz U."/>
            <person name="Brodie E.L."/>
            <person name="Williams K.H."/>
            <person name="Hubbard S.S."/>
            <person name="Banfield J.F."/>
        </authorList>
    </citation>
    <scope>NUCLEOTIDE SEQUENCE [LARGE SCALE GENOMIC DNA]</scope>
</reference>
<evidence type="ECO:0000313" key="2">
    <source>
        <dbReference type="EMBL" id="OGM32669.1"/>
    </source>
</evidence>
<accession>A0A1F7Z0P1</accession>
<dbReference type="Proteomes" id="UP000178870">
    <property type="component" value="Unassembled WGS sequence"/>
</dbReference>
<keyword evidence="1" id="KW-0472">Membrane</keyword>
<keyword evidence="1" id="KW-1133">Transmembrane helix</keyword>
<protein>
    <recommendedName>
        <fullName evidence="4">Zinc-ribbon domain-containing protein</fullName>
    </recommendedName>
</protein>
<feature type="transmembrane region" description="Helical" evidence="1">
    <location>
        <begin position="40"/>
        <end position="58"/>
    </location>
</feature>
<sequence length="110" mass="12264">MNNSTCPNCHTAVRPTDYYCFNCGRNLKPAAKSTSTSSQIVLYLKSIILPPLGIWYALPYLRQNSQKAKIIGVVAIVLTFLSLAIAFKLAQDFMTTLNQQVNDAVNLYNF</sequence>
<dbReference type="EMBL" id="MGGP01000013">
    <property type="protein sequence ID" value="OGM32669.1"/>
    <property type="molecule type" value="Genomic_DNA"/>
</dbReference>
<organism evidence="2 3">
    <name type="scientific">Candidatus Woesebacteria bacterium RIFCSPHIGHO2_01_FULL_44_21</name>
    <dbReference type="NCBI Taxonomy" id="1802503"/>
    <lineage>
        <taxon>Bacteria</taxon>
        <taxon>Candidatus Woeseibacteriota</taxon>
    </lineage>
</organism>
<keyword evidence="1" id="KW-0812">Transmembrane</keyword>
<gene>
    <name evidence="2" type="ORF">A2803_01255</name>
</gene>
<dbReference type="AlphaFoldDB" id="A0A1F7Z0P1"/>
<feature type="transmembrane region" description="Helical" evidence="1">
    <location>
        <begin position="70"/>
        <end position="90"/>
    </location>
</feature>